<accession>A0AAN7B415</accession>
<reference evidence="1" key="1">
    <citation type="journal article" date="2023" name="Mol. Phylogenet. Evol.">
        <title>Genome-scale phylogeny and comparative genomics of the fungal order Sordariales.</title>
        <authorList>
            <person name="Hensen N."/>
            <person name="Bonometti L."/>
            <person name="Westerberg I."/>
            <person name="Brannstrom I.O."/>
            <person name="Guillou S."/>
            <person name="Cros-Aarteil S."/>
            <person name="Calhoun S."/>
            <person name="Haridas S."/>
            <person name="Kuo A."/>
            <person name="Mondo S."/>
            <person name="Pangilinan J."/>
            <person name="Riley R."/>
            <person name="LaButti K."/>
            <person name="Andreopoulos B."/>
            <person name="Lipzen A."/>
            <person name="Chen C."/>
            <person name="Yan M."/>
            <person name="Daum C."/>
            <person name="Ng V."/>
            <person name="Clum A."/>
            <person name="Steindorff A."/>
            <person name="Ohm R.A."/>
            <person name="Martin F."/>
            <person name="Silar P."/>
            <person name="Natvig D.O."/>
            <person name="Lalanne C."/>
            <person name="Gautier V."/>
            <person name="Ament-Velasquez S.L."/>
            <person name="Kruys A."/>
            <person name="Hutchinson M.I."/>
            <person name="Powell A.J."/>
            <person name="Barry K."/>
            <person name="Miller A.N."/>
            <person name="Grigoriev I.V."/>
            <person name="Debuchy R."/>
            <person name="Gladieux P."/>
            <person name="Hiltunen Thoren M."/>
            <person name="Johannesson H."/>
        </authorList>
    </citation>
    <scope>NUCLEOTIDE SEQUENCE</scope>
    <source>
        <strain evidence="1">PSN293</strain>
    </source>
</reference>
<name>A0AAN7B415_9PEZI</name>
<gene>
    <name evidence="1" type="ORF">QBC37DRAFT_294500</name>
</gene>
<evidence type="ECO:0000313" key="1">
    <source>
        <dbReference type="EMBL" id="KAK4209499.1"/>
    </source>
</evidence>
<reference evidence="1" key="2">
    <citation type="submission" date="2023-05" db="EMBL/GenBank/DDBJ databases">
        <authorList>
            <consortium name="Lawrence Berkeley National Laboratory"/>
            <person name="Steindorff A."/>
            <person name="Hensen N."/>
            <person name="Bonometti L."/>
            <person name="Westerberg I."/>
            <person name="Brannstrom I.O."/>
            <person name="Guillou S."/>
            <person name="Cros-Aarteil S."/>
            <person name="Calhoun S."/>
            <person name="Haridas S."/>
            <person name="Kuo A."/>
            <person name="Mondo S."/>
            <person name="Pangilinan J."/>
            <person name="Riley R."/>
            <person name="Labutti K."/>
            <person name="Andreopoulos B."/>
            <person name="Lipzen A."/>
            <person name="Chen C."/>
            <person name="Yanf M."/>
            <person name="Daum C."/>
            <person name="Ng V."/>
            <person name="Clum A."/>
            <person name="Ohm R."/>
            <person name="Martin F."/>
            <person name="Silar P."/>
            <person name="Natvig D."/>
            <person name="Lalanne C."/>
            <person name="Gautier V."/>
            <person name="Ament-Velasquez S.L."/>
            <person name="Kruys A."/>
            <person name="Hutchinson M.I."/>
            <person name="Powell A.J."/>
            <person name="Barry K."/>
            <person name="Miller A.N."/>
            <person name="Grigoriev I.V."/>
            <person name="Debuchy R."/>
            <person name="Gladieux P."/>
            <person name="Thoren M.H."/>
            <person name="Johannesson H."/>
        </authorList>
    </citation>
    <scope>NUCLEOTIDE SEQUENCE</scope>
    <source>
        <strain evidence="1">PSN293</strain>
    </source>
</reference>
<protein>
    <submittedName>
        <fullName evidence="1">Uncharacterized protein</fullName>
    </submittedName>
</protein>
<feature type="non-terminal residue" evidence="1">
    <location>
        <position position="1"/>
    </location>
</feature>
<organism evidence="1 2">
    <name type="scientific">Rhypophila decipiens</name>
    <dbReference type="NCBI Taxonomy" id="261697"/>
    <lineage>
        <taxon>Eukaryota</taxon>
        <taxon>Fungi</taxon>
        <taxon>Dikarya</taxon>
        <taxon>Ascomycota</taxon>
        <taxon>Pezizomycotina</taxon>
        <taxon>Sordariomycetes</taxon>
        <taxon>Sordariomycetidae</taxon>
        <taxon>Sordariales</taxon>
        <taxon>Naviculisporaceae</taxon>
        <taxon>Rhypophila</taxon>
    </lineage>
</organism>
<dbReference type="EMBL" id="MU858203">
    <property type="protein sequence ID" value="KAK4209499.1"/>
    <property type="molecule type" value="Genomic_DNA"/>
</dbReference>
<dbReference type="Proteomes" id="UP001301769">
    <property type="component" value="Unassembled WGS sequence"/>
</dbReference>
<sequence length="145" mass="17122">NPMNYKWGGRWPRGNEIYEIKPKTERKLHTRPDGRCRAKDSGAWHAYKVEGRGWASDDKGSKLWDNIRECAAEACASFRFGYYERDEHEDGWEWWATFTCPKGKVDRCWNNQEIPKATGGYTHKWRQKSANERYEDGGCTRDMSY</sequence>
<comment type="caution">
    <text evidence="1">The sequence shown here is derived from an EMBL/GenBank/DDBJ whole genome shotgun (WGS) entry which is preliminary data.</text>
</comment>
<evidence type="ECO:0000313" key="2">
    <source>
        <dbReference type="Proteomes" id="UP001301769"/>
    </source>
</evidence>
<proteinExistence type="predicted"/>
<dbReference type="AlphaFoldDB" id="A0AAN7B415"/>
<keyword evidence="2" id="KW-1185">Reference proteome</keyword>